<feature type="transmembrane region" description="Helical" evidence="9">
    <location>
        <begin position="255"/>
        <end position="278"/>
    </location>
</feature>
<evidence type="ECO:0000256" key="5">
    <source>
        <dbReference type="ARBA" id="ARBA00022692"/>
    </source>
</evidence>
<dbReference type="EMBL" id="JADBDY010000001">
    <property type="protein sequence ID" value="MBE1458125.1"/>
    <property type="molecule type" value="Genomic_DNA"/>
</dbReference>
<dbReference type="Proteomes" id="UP000598217">
    <property type="component" value="Unassembled WGS sequence"/>
</dbReference>
<feature type="transmembrane region" description="Helical" evidence="9">
    <location>
        <begin position="200"/>
        <end position="219"/>
    </location>
</feature>
<feature type="region of interest" description="Disordered" evidence="8">
    <location>
        <begin position="1"/>
        <end position="42"/>
    </location>
</feature>
<feature type="transmembrane region" description="Helical" evidence="9">
    <location>
        <begin position="53"/>
        <end position="72"/>
    </location>
</feature>
<evidence type="ECO:0000256" key="8">
    <source>
        <dbReference type="SAM" id="MobiDB-lite"/>
    </source>
</evidence>
<dbReference type="InterPro" id="IPR002549">
    <property type="entry name" value="AI-2E-like"/>
</dbReference>
<feature type="transmembrane region" description="Helical" evidence="9">
    <location>
        <begin position="354"/>
        <end position="385"/>
    </location>
</feature>
<dbReference type="PANTHER" id="PTHR21716:SF53">
    <property type="entry name" value="PERMEASE PERM-RELATED"/>
    <property type="match status" value="1"/>
</dbReference>
<keyword evidence="7 9" id="KW-0472">Membrane</keyword>
<dbReference type="Pfam" id="PF01594">
    <property type="entry name" value="AI-2E_transport"/>
    <property type="match status" value="1"/>
</dbReference>
<evidence type="ECO:0000256" key="6">
    <source>
        <dbReference type="ARBA" id="ARBA00022989"/>
    </source>
</evidence>
<feature type="transmembrane region" description="Helical" evidence="9">
    <location>
        <begin position="318"/>
        <end position="334"/>
    </location>
</feature>
<keyword evidence="11" id="KW-1185">Reference proteome</keyword>
<evidence type="ECO:0000256" key="9">
    <source>
        <dbReference type="SAM" id="Phobius"/>
    </source>
</evidence>
<evidence type="ECO:0000256" key="3">
    <source>
        <dbReference type="ARBA" id="ARBA00022448"/>
    </source>
</evidence>
<feature type="region of interest" description="Disordered" evidence="8">
    <location>
        <begin position="389"/>
        <end position="427"/>
    </location>
</feature>
<protein>
    <submittedName>
        <fullName evidence="10">PurR-regulated permease PerM</fullName>
    </submittedName>
</protein>
<reference evidence="10 11" key="1">
    <citation type="submission" date="2020-10" db="EMBL/GenBank/DDBJ databases">
        <title>Sequencing the genomes of 1000 actinobacteria strains.</title>
        <authorList>
            <person name="Klenk H.-P."/>
        </authorList>
    </citation>
    <scope>NUCLEOTIDE SEQUENCE [LARGE SCALE GENOMIC DNA]</scope>
    <source>
        <strain evidence="10 11">DSM 45157</strain>
    </source>
</reference>
<evidence type="ECO:0000256" key="7">
    <source>
        <dbReference type="ARBA" id="ARBA00023136"/>
    </source>
</evidence>
<evidence type="ECO:0000256" key="2">
    <source>
        <dbReference type="ARBA" id="ARBA00009773"/>
    </source>
</evidence>
<organism evidence="10 11">
    <name type="scientific">Nocardiopsis terrae</name>
    <dbReference type="NCBI Taxonomy" id="372655"/>
    <lineage>
        <taxon>Bacteria</taxon>
        <taxon>Bacillati</taxon>
        <taxon>Actinomycetota</taxon>
        <taxon>Actinomycetes</taxon>
        <taxon>Streptosporangiales</taxon>
        <taxon>Nocardiopsidaceae</taxon>
        <taxon>Nocardiopsis</taxon>
    </lineage>
</organism>
<feature type="transmembrane region" description="Helical" evidence="9">
    <location>
        <begin position="78"/>
        <end position="97"/>
    </location>
</feature>
<name>A0ABR9HGH8_9ACTN</name>
<evidence type="ECO:0000313" key="11">
    <source>
        <dbReference type="Proteomes" id="UP000598217"/>
    </source>
</evidence>
<proteinExistence type="inferred from homology"/>
<keyword evidence="6 9" id="KW-1133">Transmembrane helix</keyword>
<accession>A0ABR9HGH8</accession>
<evidence type="ECO:0000313" key="10">
    <source>
        <dbReference type="EMBL" id="MBE1458125.1"/>
    </source>
</evidence>
<sequence length="427" mass="45066">MNKWNAARSARARRKEAEPVDEAPDPRGPETQTPETQDDARAGDLLRTVSDTAWRILVIGVLAGLVVYAVAYLSVVTLPLIIAVFLTALLMPLANWLRRPNPIKRSGLGRGSSTAITLLIALVVYSAAITLIVTPAVAGFEDLVDSVNSAVDQLQAMDLPFGLNPALLTEAIDSAWAETQSLITENTNQILTGAWTATTAVTRVVLGIVLIIVLTIYFVHSGDKLMDWITSLLPPPSRPGLRHGARVSYRVMGSYVRGVALVGVFDALGIGIVLFLLIDPALAVPLIVLTFVGAFLPIIGAFLSGLLAVLVALVTENWIVALVVLAAVIVVQQLESNVFAPRIYGQALELPSAVVLVVLTVGGILGGVTGLFLATPIAAVLAALLRNRPGPHREKTPRGADGEGEPERARTGPGADEPPSGPTAERS</sequence>
<feature type="transmembrane region" description="Helical" evidence="9">
    <location>
        <begin position="284"/>
        <end position="311"/>
    </location>
</feature>
<comment type="caution">
    <text evidence="10">The sequence shown here is derived from an EMBL/GenBank/DDBJ whole genome shotgun (WGS) entry which is preliminary data.</text>
</comment>
<feature type="transmembrane region" description="Helical" evidence="9">
    <location>
        <begin position="118"/>
        <end position="138"/>
    </location>
</feature>
<keyword evidence="3" id="KW-0813">Transport</keyword>
<keyword evidence="4" id="KW-1003">Cell membrane</keyword>
<evidence type="ECO:0000256" key="4">
    <source>
        <dbReference type="ARBA" id="ARBA00022475"/>
    </source>
</evidence>
<dbReference type="RefSeq" id="WP_229826164.1">
    <property type="nucleotide sequence ID" value="NZ_BMXJ01000003.1"/>
</dbReference>
<evidence type="ECO:0000256" key="1">
    <source>
        <dbReference type="ARBA" id="ARBA00004651"/>
    </source>
</evidence>
<dbReference type="PANTHER" id="PTHR21716">
    <property type="entry name" value="TRANSMEMBRANE PROTEIN"/>
    <property type="match status" value="1"/>
</dbReference>
<comment type="similarity">
    <text evidence="2">Belongs to the autoinducer-2 exporter (AI-2E) (TC 2.A.86) family.</text>
</comment>
<keyword evidence="5 9" id="KW-0812">Transmembrane</keyword>
<comment type="subcellular location">
    <subcellularLocation>
        <location evidence="1">Cell membrane</location>
        <topology evidence="1">Multi-pass membrane protein</topology>
    </subcellularLocation>
</comment>
<gene>
    <name evidence="10" type="ORF">H4W79_002339</name>
</gene>
<feature type="compositionally biased region" description="Basic and acidic residues" evidence="8">
    <location>
        <begin position="391"/>
        <end position="410"/>
    </location>
</feature>